<dbReference type="SMART" id="SM00448">
    <property type="entry name" value="REC"/>
    <property type="match status" value="1"/>
</dbReference>
<dbReference type="GO" id="GO:0000156">
    <property type="term" value="F:phosphorelay response regulator activity"/>
    <property type="evidence" value="ECO:0007669"/>
    <property type="project" value="TreeGrafter"/>
</dbReference>
<dbReference type="Proteomes" id="UP000501568">
    <property type="component" value="Chromosome"/>
</dbReference>
<dbReference type="Gene3D" id="3.40.50.2300">
    <property type="match status" value="1"/>
</dbReference>
<dbReference type="GO" id="GO:0000976">
    <property type="term" value="F:transcription cis-regulatory region binding"/>
    <property type="evidence" value="ECO:0007669"/>
    <property type="project" value="TreeGrafter"/>
</dbReference>
<dbReference type="RefSeq" id="WP_165327341.1">
    <property type="nucleotide sequence ID" value="NZ_CP049109.1"/>
</dbReference>
<evidence type="ECO:0000256" key="1">
    <source>
        <dbReference type="ARBA" id="ARBA00022553"/>
    </source>
</evidence>
<dbReference type="PROSITE" id="PS50110">
    <property type="entry name" value="RESPONSE_REGULATORY"/>
    <property type="match status" value="1"/>
</dbReference>
<protein>
    <submittedName>
        <fullName evidence="6">Response regulator</fullName>
    </submittedName>
</protein>
<reference evidence="6 7" key="1">
    <citation type="submission" date="2020-02" db="EMBL/GenBank/DDBJ databases">
        <authorList>
            <person name="Zheng R.K."/>
            <person name="Sun C.M."/>
        </authorList>
    </citation>
    <scope>NUCLEOTIDE SEQUENCE [LARGE SCALE GENOMIC DNA]</scope>
    <source>
        <strain evidence="7">zrk23</strain>
    </source>
</reference>
<dbReference type="GO" id="GO:0032993">
    <property type="term" value="C:protein-DNA complex"/>
    <property type="evidence" value="ECO:0007669"/>
    <property type="project" value="TreeGrafter"/>
</dbReference>
<dbReference type="InterPro" id="IPR001789">
    <property type="entry name" value="Sig_transdc_resp-reg_receiver"/>
</dbReference>
<feature type="modified residue" description="4-aspartylphosphate" evidence="4">
    <location>
        <position position="63"/>
    </location>
</feature>
<dbReference type="InterPro" id="IPR011006">
    <property type="entry name" value="CheY-like_superfamily"/>
</dbReference>
<dbReference type="SUPFAM" id="SSF52172">
    <property type="entry name" value="CheY-like"/>
    <property type="match status" value="1"/>
</dbReference>
<name>A0A6G6Y5V5_9SPHN</name>
<gene>
    <name evidence="6" type="ORF">G5C33_11470</name>
</gene>
<dbReference type="InterPro" id="IPR039420">
    <property type="entry name" value="WalR-like"/>
</dbReference>
<dbReference type="Pfam" id="PF00072">
    <property type="entry name" value="Response_reg"/>
    <property type="match status" value="1"/>
</dbReference>
<dbReference type="GO" id="GO:0005829">
    <property type="term" value="C:cytosol"/>
    <property type="evidence" value="ECO:0007669"/>
    <property type="project" value="TreeGrafter"/>
</dbReference>
<keyword evidence="1 4" id="KW-0597">Phosphoprotein</keyword>
<dbReference type="GO" id="GO:0006355">
    <property type="term" value="P:regulation of DNA-templated transcription"/>
    <property type="evidence" value="ECO:0007669"/>
    <property type="project" value="TreeGrafter"/>
</dbReference>
<evidence type="ECO:0000256" key="3">
    <source>
        <dbReference type="ARBA" id="ARBA00023125"/>
    </source>
</evidence>
<dbReference type="EMBL" id="CP049109">
    <property type="protein sequence ID" value="QIG80334.1"/>
    <property type="molecule type" value="Genomic_DNA"/>
</dbReference>
<keyword evidence="3" id="KW-0238">DNA-binding</keyword>
<keyword evidence="2" id="KW-0902">Two-component regulatory system</keyword>
<evidence type="ECO:0000313" key="7">
    <source>
        <dbReference type="Proteomes" id="UP000501568"/>
    </source>
</evidence>
<dbReference type="KEGG" id="spzr:G5C33_11470"/>
<dbReference type="PANTHER" id="PTHR48111">
    <property type="entry name" value="REGULATOR OF RPOS"/>
    <property type="match status" value="1"/>
</dbReference>
<sequence>MLFGKKKRHLARLLVVEDEPLVAFENEHFLSDEGYEVMATVDSVAHAVRVIASRTPLDLVLADIHLADGSGIDVARAAADRGIPVLFVTGQSPGEAAAFAAGCLSKPYHQRDLLLAIEAIEAVVRGETPRRLPPQFRLFDKAA</sequence>
<feature type="domain" description="Response regulatory" evidence="5">
    <location>
        <begin position="12"/>
        <end position="121"/>
    </location>
</feature>
<evidence type="ECO:0000259" key="5">
    <source>
        <dbReference type="PROSITE" id="PS50110"/>
    </source>
</evidence>
<dbReference type="AlphaFoldDB" id="A0A6G6Y5V5"/>
<evidence type="ECO:0000256" key="2">
    <source>
        <dbReference type="ARBA" id="ARBA00023012"/>
    </source>
</evidence>
<keyword evidence="7" id="KW-1185">Reference proteome</keyword>
<proteinExistence type="predicted"/>
<dbReference type="PANTHER" id="PTHR48111:SF40">
    <property type="entry name" value="PHOSPHATE REGULON TRANSCRIPTIONAL REGULATORY PROTEIN PHOB"/>
    <property type="match status" value="1"/>
</dbReference>
<evidence type="ECO:0000256" key="4">
    <source>
        <dbReference type="PROSITE-ProRule" id="PRU00169"/>
    </source>
</evidence>
<organism evidence="6 7">
    <name type="scientific">Stakelama tenebrarum</name>
    <dbReference type="NCBI Taxonomy" id="2711215"/>
    <lineage>
        <taxon>Bacteria</taxon>
        <taxon>Pseudomonadati</taxon>
        <taxon>Pseudomonadota</taxon>
        <taxon>Alphaproteobacteria</taxon>
        <taxon>Sphingomonadales</taxon>
        <taxon>Sphingomonadaceae</taxon>
        <taxon>Stakelama</taxon>
    </lineage>
</organism>
<evidence type="ECO:0000313" key="6">
    <source>
        <dbReference type="EMBL" id="QIG80334.1"/>
    </source>
</evidence>
<accession>A0A6G6Y5V5</accession>